<proteinExistence type="predicted"/>
<gene>
    <name evidence="2" type="ORF">HU200_017059</name>
</gene>
<dbReference type="OrthoDB" id="638181at2759"/>
<dbReference type="Proteomes" id="UP000636709">
    <property type="component" value="Unassembled WGS sequence"/>
</dbReference>
<evidence type="ECO:0000313" key="3">
    <source>
        <dbReference type="Proteomes" id="UP000636709"/>
    </source>
</evidence>
<protein>
    <submittedName>
        <fullName evidence="2">Uncharacterized protein</fullName>
    </submittedName>
</protein>
<reference evidence="2" key="1">
    <citation type="submission" date="2020-07" db="EMBL/GenBank/DDBJ databases">
        <title>Genome sequence and genetic diversity analysis of an under-domesticated orphan crop, white fonio (Digitaria exilis).</title>
        <authorList>
            <person name="Bennetzen J.L."/>
            <person name="Chen S."/>
            <person name="Ma X."/>
            <person name="Wang X."/>
            <person name="Yssel A.E.J."/>
            <person name="Chaluvadi S.R."/>
            <person name="Johnson M."/>
            <person name="Gangashetty P."/>
            <person name="Hamidou F."/>
            <person name="Sanogo M.D."/>
            <person name="Zwaenepoel A."/>
            <person name="Wallace J."/>
            <person name="Van De Peer Y."/>
            <person name="Van Deynze A."/>
        </authorList>
    </citation>
    <scope>NUCLEOTIDE SEQUENCE</scope>
    <source>
        <tissue evidence="2">Leaves</tissue>
    </source>
</reference>
<dbReference type="PANTHER" id="PTHR33132:SF136">
    <property type="entry name" value="OS02G0799600 PROTEIN"/>
    <property type="match status" value="1"/>
</dbReference>
<accession>A0A835F6E2</accession>
<feature type="compositionally biased region" description="Low complexity" evidence="1">
    <location>
        <begin position="1"/>
        <end position="27"/>
    </location>
</feature>
<comment type="caution">
    <text evidence="2">The sequence shown here is derived from an EMBL/GenBank/DDBJ whole genome shotgun (WGS) entry which is preliminary data.</text>
</comment>
<name>A0A835F6E2_9POAL</name>
<evidence type="ECO:0000256" key="1">
    <source>
        <dbReference type="SAM" id="MobiDB-lite"/>
    </source>
</evidence>
<dbReference type="PANTHER" id="PTHR33132">
    <property type="entry name" value="OSJNBB0118P14.9 PROTEIN"/>
    <property type="match status" value="1"/>
</dbReference>
<evidence type="ECO:0000313" key="2">
    <source>
        <dbReference type="EMBL" id="KAF8730093.1"/>
    </source>
</evidence>
<keyword evidence="3" id="KW-1185">Reference proteome</keyword>
<feature type="region of interest" description="Disordered" evidence="1">
    <location>
        <begin position="50"/>
        <end position="124"/>
    </location>
</feature>
<organism evidence="2 3">
    <name type="scientific">Digitaria exilis</name>
    <dbReference type="NCBI Taxonomy" id="1010633"/>
    <lineage>
        <taxon>Eukaryota</taxon>
        <taxon>Viridiplantae</taxon>
        <taxon>Streptophyta</taxon>
        <taxon>Embryophyta</taxon>
        <taxon>Tracheophyta</taxon>
        <taxon>Spermatophyta</taxon>
        <taxon>Magnoliopsida</taxon>
        <taxon>Liliopsida</taxon>
        <taxon>Poales</taxon>
        <taxon>Poaceae</taxon>
        <taxon>PACMAD clade</taxon>
        <taxon>Panicoideae</taxon>
        <taxon>Panicodae</taxon>
        <taxon>Paniceae</taxon>
        <taxon>Anthephorinae</taxon>
        <taxon>Digitaria</taxon>
    </lineage>
</organism>
<dbReference type="EMBL" id="JACEFO010001619">
    <property type="protein sequence ID" value="KAF8730093.1"/>
    <property type="molecule type" value="Genomic_DNA"/>
</dbReference>
<feature type="region of interest" description="Disordered" evidence="1">
    <location>
        <begin position="1"/>
        <end position="38"/>
    </location>
</feature>
<dbReference type="AlphaFoldDB" id="A0A835F6E2"/>
<sequence length="124" mass="12746">MASAPCSPSRAAAAAAGGVSRGPRSAAGPSTGKKKLTCLCSPTNHPGSFRCIRHRNGPRGAAAPSIGGEGGPGPSRGRAAKGRSVRSLLLQRISSCPSGDRGRQRRRGSGDFEPRPSRLRLMNM</sequence>